<dbReference type="PANTHER" id="PTHR47515:SF2">
    <property type="entry name" value="INTEGRASE CORE DOMAIN PROTEIN"/>
    <property type="match status" value="1"/>
</dbReference>
<dbReference type="Pfam" id="PF01527">
    <property type="entry name" value="HTH_Tnp_1"/>
    <property type="match status" value="1"/>
</dbReference>
<evidence type="ECO:0000259" key="2">
    <source>
        <dbReference type="PROSITE" id="PS50994"/>
    </source>
</evidence>
<dbReference type="GO" id="GO:0004803">
    <property type="term" value="F:transposase activity"/>
    <property type="evidence" value="ECO:0007669"/>
    <property type="project" value="InterPro"/>
</dbReference>
<gene>
    <name evidence="3" type="ORF">CSC94_23780</name>
</gene>
<dbReference type="NCBIfam" id="NF033516">
    <property type="entry name" value="transpos_IS3"/>
    <property type="match status" value="1"/>
</dbReference>
<dbReference type="InterPro" id="IPR001584">
    <property type="entry name" value="Integrase_cat-core"/>
</dbReference>
<dbReference type="SUPFAM" id="SSF46689">
    <property type="entry name" value="Homeodomain-like"/>
    <property type="match status" value="1"/>
</dbReference>
<protein>
    <submittedName>
        <fullName evidence="3">IS3 family transposase</fullName>
    </submittedName>
</protein>
<proteinExistence type="predicted"/>
<dbReference type="RefSeq" id="WP_099308846.1">
    <property type="nucleotide sequence ID" value="NZ_PDVP01000042.1"/>
</dbReference>
<dbReference type="Pfam" id="PF00665">
    <property type="entry name" value="rve"/>
    <property type="match status" value="1"/>
</dbReference>
<evidence type="ECO:0000313" key="4">
    <source>
        <dbReference type="Proteomes" id="UP000221168"/>
    </source>
</evidence>
<dbReference type="GO" id="GO:0015074">
    <property type="term" value="P:DNA integration"/>
    <property type="evidence" value="ECO:0007669"/>
    <property type="project" value="InterPro"/>
</dbReference>
<dbReference type="PANTHER" id="PTHR47515">
    <property type="entry name" value="LOW CALCIUM RESPONSE LOCUS PROTEIN T"/>
    <property type="match status" value="1"/>
</dbReference>
<dbReference type="GO" id="GO:0006313">
    <property type="term" value="P:DNA transposition"/>
    <property type="evidence" value="ECO:0007669"/>
    <property type="project" value="InterPro"/>
</dbReference>
<dbReference type="EMBL" id="PDVP01000042">
    <property type="protein sequence ID" value="PHP64561.1"/>
    <property type="molecule type" value="Genomic_DNA"/>
</dbReference>
<dbReference type="Gene3D" id="3.30.420.10">
    <property type="entry name" value="Ribonuclease H-like superfamily/Ribonuclease H"/>
    <property type="match status" value="1"/>
</dbReference>
<feature type="coiled-coil region" evidence="1">
    <location>
        <begin position="75"/>
        <end position="109"/>
    </location>
</feature>
<dbReference type="Pfam" id="PF13276">
    <property type="entry name" value="HTH_21"/>
    <property type="match status" value="1"/>
</dbReference>
<dbReference type="Gene3D" id="1.10.10.10">
    <property type="entry name" value="Winged helix-like DNA-binding domain superfamily/Winged helix DNA-binding domain"/>
    <property type="match status" value="1"/>
</dbReference>
<dbReference type="Proteomes" id="UP000221168">
    <property type="component" value="Unassembled WGS sequence"/>
</dbReference>
<evidence type="ECO:0000313" key="3">
    <source>
        <dbReference type="EMBL" id="PHP64561.1"/>
    </source>
</evidence>
<dbReference type="InterPro" id="IPR048020">
    <property type="entry name" value="Transpos_IS3"/>
</dbReference>
<accession>A0A2G1QGG8</accession>
<dbReference type="PROSITE" id="PS50994">
    <property type="entry name" value="INTEGRASE"/>
    <property type="match status" value="1"/>
</dbReference>
<dbReference type="InterPro" id="IPR036397">
    <property type="entry name" value="RNaseH_sf"/>
</dbReference>
<dbReference type="InterPro" id="IPR036388">
    <property type="entry name" value="WH-like_DNA-bd_sf"/>
</dbReference>
<feature type="domain" description="Integrase catalytic" evidence="2">
    <location>
        <begin position="223"/>
        <end position="405"/>
    </location>
</feature>
<keyword evidence="1" id="KW-0175">Coiled coil</keyword>
<organism evidence="3 4">
    <name type="scientific">Zhengella mangrovi</name>
    <dbReference type="NCBI Taxonomy" id="1982044"/>
    <lineage>
        <taxon>Bacteria</taxon>
        <taxon>Pseudomonadati</taxon>
        <taxon>Pseudomonadota</taxon>
        <taxon>Alphaproteobacteria</taxon>
        <taxon>Hyphomicrobiales</taxon>
        <taxon>Notoacmeibacteraceae</taxon>
        <taxon>Zhengella</taxon>
    </lineage>
</organism>
<reference evidence="3 4" key="1">
    <citation type="submission" date="2017-10" db="EMBL/GenBank/DDBJ databases">
        <title>Sedimentibacterium mangrovi gen. nov., sp. nov., a novel member of family Phyllobacteriacea isolated from mangrove sediment.</title>
        <authorList>
            <person name="Liao H."/>
            <person name="Tian Y."/>
        </authorList>
    </citation>
    <scope>NUCLEOTIDE SEQUENCE [LARGE SCALE GENOMIC DNA]</scope>
    <source>
        <strain evidence="3 4">X9-2-2</strain>
    </source>
</reference>
<evidence type="ECO:0000256" key="1">
    <source>
        <dbReference type="SAM" id="Coils"/>
    </source>
</evidence>
<dbReference type="InterPro" id="IPR012337">
    <property type="entry name" value="RNaseH-like_sf"/>
</dbReference>
<sequence>MPKHVLMSDYEIITDGGRRRRWTSSEKLRIVEETLEENASISVVARRNGVAPNLLYRWRRLMLEGGAVAVSGDDDVTSNRAVRQLEERIRELERQLGRKTLEVEILKEALDKSRFKKTDVACAVAAKGRFPMSVVAKTLGISRSNLHDRLKGGAKPRRRYHKAQDAAVVPLIAALVAARPTYGYRRITALLNRQLKTEGAAPVNHKRVYRIMQAHSLLLARRYTERPELTHEGKVVTMRSNIRWCSDGFEFTCWNDDVVRGAFLIDAHDREIISWRVVVNAGISGSDIRDMMLEAVEQRFGACKTPHPIEMLSDNGSCYIARETRIFARQIGLKPCYTPVKSPQSNGISEAFVKTLKRDYVHVTPLPNAATVLGLITGWFEDYNDNHPHSGLKMRSPREFISAQIATA</sequence>
<keyword evidence="4" id="KW-1185">Reference proteome</keyword>
<dbReference type="OrthoDB" id="8080802at2"/>
<dbReference type="AlphaFoldDB" id="A0A2G1QGG8"/>
<name>A0A2G1QGG8_9HYPH</name>
<dbReference type="InterPro" id="IPR009057">
    <property type="entry name" value="Homeodomain-like_sf"/>
</dbReference>
<dbReference type="InterPro" id="IPR025948">
    <property type="entry name" value="HTH-like_dom"/>
</dbReference>
<dbReference type="SUPFAM" id="SSF53098">
    <property type="entry name" value="Ribonuclease H-like"/>
    <property type="match status" value="1"/>
</dbReference>
<dbReference type="GO" id="GO:0003677">
    <property type="term" value="F:DNA binding"/>
    <property type="evidence" value="ECO:0007669"/>
    <property type="project" value="InterPro"/>
</dbReference>
<comment type="caution">
    <text evidence="3">The sequence shown here is derived from an EMBL/GenBank/DDBJ whole genome shotgun (WGS) entry which is preliminary data.</text>
</comment>
<dbReference type="InterPro" id="IPR002514">
    <property type="entry name" value="Transposase_8"/>
</dbReference>